<proteinExistence type="predicted"/>
<reference evidence="1 2" key="1">
    <citation type="submission" date="2016-10" db="EMBL/GenBank/DDBJ databases">
        <title>Comparative genome analysis of multiple Pseudomonas spp. focuses on biocontrol and plant growth promoting traits.</title>
        <authorList>
            <person name="Tao X.-Y."/>
            <person name="Taylor C.G."/>
        </authorList>
    </citation>
    <scope>NUCLEOTIDE SEQUENCE [LARGE SCALE GENOMIC DNA]</scope>
    <source>
        <strain evidence="1 2">38D4</strain>
    </source>
</reference>
<dbReference type="Proteomes" id="UP000286351">
    <property type="component" value="Unassembled WGS sequence"/>
</dbReference>
<sequence length="73" mass="8338">MGMGRPMPGHARAVEWRGIQLAYYLDKERFLGSVVSRGFLMKRLIENLLLQVLAEPVLGLMHHLMGWLSYAVI</sequence>
<dbReference type="AlphaFoldDB" id="A0A423J7G5"/>
<evidence type="ECO:0000313" key="1">
    <source>
        <dbReference type="EMBL" id="RON33676.1"/>
    </source>
</evidence>
<accession>A0A423J7G5</accession>
<name>A0A423J7G5_9PSED</name>
<gene>
    <name evidence="1" type="ORF">BK664_24565</name>
</gene>
<evidence type="ECO:0000313" key="2">
    <source>
        <dbReference type="Proteomes" id="UP000286351"/>
    </source>
</evidence>
<comment type="caution">
    <text evidence="1">The sequence shown here is derived from an EMBL/GenBank/DDBJ whole genome shotgun (WGS) entry which is preliminary data.</text>
</comment>
<protein>
    <submittedName>
        <fullName evidence="1">Uncharacterized protein</fullName>
    </submittedName>
</protein>
<organism evidence="1 2">
    <name type="scientific">Pseudomonas brassicacearum</name>
    <dbReference type="NCBI Taxonomy" id="930166"/>
    <lineage>
        <taxon>Bacteria</taxon>
        <taxon>Pseudomonadati</taxon>
        <taxon>Pseudomonadota</taxon>
        <taxon>Gammaproteobacteria</taxon>
        <taxon>Pseudomonadales</taxon>
        <taxon>Pseudomonadaceae</taxon>
        <taxon>Pseudomonas</taxon>
    </lineage>
</organism>
<dbReference type="EMBL" id="MOBO01000026">
    <property type="protein sequence ID" value="RON33676.1"/>
    <property type="molecule type" value="Genomic_DNA"/>
</dbReference>